<keyword evidence="2" id="KW-1133">Transmembrane helix</keyword>
<evidence type="ECO:0000256" key="1">
    <source>
        <dbReference type="SAM" id="MobiDB-lite"/>
    </source>
</evidence>
<dbReference type="EMBL" id="HBNS01036183">
    <property type="protein sequence ID" value="CAE4632652.1"/>
    <property type="molecule type" value="Transcribed_RNA"/>
</dbReference>
<dbReference type="SUPFAM" id="SSF81324">
    <property type="entry name" value="Voltage-gated potassium channels"/>
    <property type="match status" value="1"/>
</dbReference>
<evidence type="ECO:0000313" key="3">
    <source>
        <dbReference type="EMBL" id="CAE4632652.1"/>
    </source>
</evidence>
<keyword evidence="2" id="KW-0472">Membrane</keyword>
<feature type="region of interest" description="Disordered" evidence="1">
    <location>
        <begin position="65"/>
        <end position="90"/>
    </location>
</feature>
<evidence type="ECO:0000256" key="2">
    <source>
        <dbReference type="SAM" id="Phobius"/>
    </source>
</evidence>
<accession>A0A7S4S3C8</accession>
<feature type="transmembrane region" description="Helical" evidence="2">
    <location>
        <begin position="187"/>
        <end position="208"/>
    </location>
</feature>
<name>A0A7S4S3C8_9STRA</name>
<feature type="compositionally biased region" description="Basic and acidic residues" evidence="1">
    <location>
        <begin position="72"/>
        <end position="81"/>
    </location>
</feature>
<gene>
    <name evidence="3" type="ORF">DBRI00130_LOCUS28270</name>
</gene>
<dbReference type="AlphaFoldDB" id="A0A7S4S3C8"/>
<sequence length="320" mass="36350">MEIMISEDPDKKPTLGTFLMNCAVVASAMDKKIDSPCHHAQYEDLPSQISPPPLDCETDASKHGRIKLNDSSSHDMKHEDVESPALPPPLEHDVIEANPERRKIHFSSFVDVKHEDLEPQISQPQLDQEEATSQGRREMKGVFSHDAKRKDFNKPTISRLGKSSKLLIFDLEEKVKRTRRLYRIKVILRRVVIAVLTLVWLLLVPLVLTGNQGITKASAWYFSIQSGFGVGFGAISVEGMGIEFLLAIHLLLGSIYIAFILTTLIELFAERTAEKKLKKEMEMSEEEEEKTVGNVRRRGRKKLLEDYYLAKFISIYLTSM</sequence>
<dbReference type="Gene3D" id="1.10.287.70">
    <property type="match status" value="1"/>
</dbReference>
<reference evidence="3" key="1">
    <citation type="submission" date="2021-01" db="EMBL/GenBank/DDBJ databases">
        <authorList>
            <person name="Corre E."/>
            <person name="Pelletier E."/>
            <person name="Niang G."/>
            <person name="Scheremetjew M."/>
            <person name="Finn R."/>
            <person name="Kale V."/>
            <person name="Holt S."/>
            <person name="Cochrane G."/>
            <person name="Meng A."/>
            <person name="Brown T."/>
            <person name="Cohen L."/>
        </authorList>
    </citation>
    <scope>NUCLEOTIDE SEQUENCE</scope>
    <source>
        <strain evidence="3">GSO104</strain>
    </source>
</reference>
<proteinExistence type="predicted"/>
<organism evidence="3">
    <name type="scientific">Ditylum brightwellii</name>
    <dbReference type="NCBI Taxonomy" id="49249"/>
    <lineage>
        <taxon>Eukaryota</taxon>
        <taxon>Sar</taxon>
        <taxon>Stramenopiles</taxon>
        <taxon>Ochrophyta</taxon>
        <taxon>Bacillariophyta</taxon>
        <taxon>Mediophyceae</taxon>
        <taxon>Lithodesmiophycidae</taxon>
        <taxon>Lithodesmiales</taxon>
        <taxon>Lithodesmiaceae</taxon>
        <taxon>Ditylum</taxon>
    </lineage>
</organism>
<keyword evidence="2" id="KW-0812">Transmembrane</keyword>
<evidence type="ECO:0008006" key="4">
    <source>
        <dbReference type="Google" id="ProtNLM"/>
    </source>
</evidence>
<protein>
    <recommendedName>
        <fullName evidence="4">Potassium channel domain-containing protein</fullName>
    </recommendedName>
</protein>
<feature type="transmembrane region" description="Helical" evidence="2">
    <location>
        <begin position="246"/>
        <end position="269"/>
    </location>
</feature>